<reference evidence="1" key="1">
    <citation type="submission" date="2014-09" db="EMBL/GenBank/DDBJ databases">
        <authorList>
            <person name="Magalhaes I.L.F."/>
            <person name="Oliveira U."/>
            <person name="Santos F.R."/>
            <person name="Vidigal T.H.D.A."/>
            <person name="Brescovit A.D."/>
            <person name="Santos A.J."/>
        </authorList>
    </citation>
    <scope>NUCLEOTIDE SEQUENCE</scope>
    <source>
        <tissue evidence="1">Shoot tissue taken approximately 20 cm above the soil surface</tissue>
    </source>
</reference>
<organism evidence="1">
    <name type="scientific">Arundo donax</name>
    <name type="common">Giant reed</name>
    <name type="synonym">Donax arundinaceus</name>
    <dbReference type="NCBI Taxonomy" id="35708"/>
    <lineage>
        <taxon>Eukaryota</taxon>
        <taxon>Viridiplantae</taxon>
        <taxon>Streptophyta</taxon>
        <taxon>Embryophyta</taxon>
        <taxon>Tracheophyta</taxon>
        <taxon>Spermatophyta</taxon>
        <taxon>Magnoliopsida</taxon>
        <taxon>Liliopsida</taxon>
        <taxon>Poales</taxon>
        <taxon>Poaceae</taxon>
        <taxon>PACMAD clade</taxon>
        <taxon>Arundinoideae</taxon>
        <taxon>Arundineae</taxon>
        <taxon>Arundo</taxon>
    </lineage>
</organism>
<proteinExistence type="predicted"/>
<sequence>MVKRGKQILWLYPSSSAQVNVSCDRQIPSDKAYFSQLYPPSYLTKIHRHFFHPPAHSILRCYPF</sequence>
<reference evidence="1" key="2">
    <citation type="journal article" date="2015" name="Data Brief">
        <title>Shoot transcriptome of the giant reed, Arundo donax.</title>
        <authorList>
            <person name="Barrero R.A."/>
            <person name="Guerrero F.D."/>
            <person name="Moolhuijzen P."/>
            <person name="Goolsby J.A."/>
            <person name="Tidwell J."/>
            <person name="Bellgard S.E."/>
            <person name="Bellgard M.I."/>
        </authorList>
    </citation>
    <scope>NUCLEOTIDE SEQUENCE</scope>
    <source>
        <tissue evidence="1">Shoot tissue taken approximately 20 cm above the soil surface</tissue>
    </source>
</reference>
<protein>
    <submittedName>
        <fullName evidence="1">Uncharacterized protein</fullName>
    </submittedName>
</protein>
<dbReference type="EMBL" id="GBRH01275568">
    <property type="protein sequence ID" value="JAD22327.1"/>
    <property type="molecule type" value="Transcribed_RNA"/>
</dbReference>
<dbReference type="AlphaFoldDB" id="A0A0A8YHW5"/>
<name>A0A0A8YHW5_ARUDO</name>
<accession>A0A0A8YHW5</accession>
<evidence type="ECO:0000313" key="1">
    <source>
        <dbReference type="EMBL" id="JAD22327.1"/>
    </source>
</evidence>